<feature type="transmembrane region" description="Helical" evidence="1">
    <location>
        <begin position="78"/>
        <end position="95"/>
    </location>
</feature>
<dbReference type="AlphaFoldDB" id="A0A1H7L1V0"/>
<feature type="transmembrane region" description="Helical" evidence="1">
    <location>
        <begin position="41"/>
        <end position="57"/>
    </location>
</feature>
<evidence type="ECO:0000313" key="3">
    <source>
        <dbReference type="Proteomes" id="UP000185766"/>
    </source>
</evidence>
<name>A0A1H7L1V0_9GAMM</name>
<dbReference type="Proteomes" id="UP000185766">
    <property type="component" value="Unassembled WGS sequence"/>
</dbReference>
<sequence>MTIKRAAPWVLFFAFVALAMVFHQGEPLFVSQGAYPLGKPLLWLIFFGFVGYSYYCSTQENIFKTIKRIFPLHWARQIGLDLYLGLILMMFIIYLNEGSLLVLALWLVPIVLFANLATLLYVALNYDSLVARFIGV</sequence>
<keyword evidence="3" id="KW-1185">Reference proteome</keyword>
<keyword evidence="1" id="KW-1133">Transmembrane helix</keyword>
<proteinExistence type="predicted"/>
<evidence type="ECO:0000256" key="1">
    <source>
        <dbReference type="SAM" id="Phobius"/>
    </source>
</evidence>
<protein>
    <submittedName>
        <fullName evidence="2">Uncharacterized protein</fullName>
    </submittedName>
</protein>
<gene>
    <name evidence="2" type="ORF">SAMN05216214_106135</name>
</gene>
<accession>A0A1H7L1V0</accession>
<dbReference type="RefSeq" id="WP_074866935.1">
    <property type="nucleotide sequence ID" value="NZ_FOAS01000006.1"/>
</dbReference>
<keyword evidence="1" id="KW-0472">Membrane</keyword>
<keyword evidence="1" id="KW-0812">Transmembrane</keyword>
<organism evidence="2 3">
    <name type="scientific">Atopomonas hussainii</name>
    <dbReference type="NCBI Taxonomy" id="1429083"/>
    <lineage>
        <taxon>Bacteria</taxon>
        <taxon>Pseudomonadati</taxon>
        <taxon>Pseudomonadota</taxon>
        <taxon>Gammaproteobacteria</taxon>
        <taxon>Pseudomonadales</taxon>
        <taxon>Pseudomonadaceae</taxon>
        <taxon>Atopomonas</taxon>
    </lineage>
</organism>
<feature type="transmembrane region" description="Helical" evidence="1">
    <location>
        <begin position="101"/>
        <end position="124"/>
    </location>
</feature>
<dbReference type="EMBL" id="FOAS01000006">
    <property type="protein sequence ID" value="SEK92247.1"/>
    <property type="molecule type" value="Genomic_DNA"/>
</dbReference>
<evidence type="ECO:0000313" key="2">
    <source>
        <dbReference type="EMBL" id="SEK92247.1"/>
    </source>
</evidence>
<reference evidence="2 3" key="1">
    <citation type="submission" date="2016-10" db="EMBL/GenBank/DDBJ databases">
        <authorList>
            <person name="de Groot N.N."/>
        </authorList>
    </citation>
    <scope>NUCLEOTIDE SEQUENCE [LARGE SCALE GENOMIC DNA]</scope>
    <source>
        <strain evidence="2 3">JCM 19513</strain>
    </source>
</reference>